<dbReference type="GO" id="GO:0005524">
    <property type="term" value="F:ATP binding"/>
    <property type="evidence" value="ECO:0007669"/>
    <property type="project" value="UniProtKB-KW"/>
</dbReference>
<dbReference type="PANTHER" id="PTHR11136:SF5">
    <property type="entry name" value="FOLYLPOLYGLUTAMATE SYNTHASE, MITOCHONDRIAL"/>
    <property type="match status" value="1"/>
</dbReference>
<dbReference type="AlphaFoldDB" id="A0A803XLC3"/>
<evidence type="ECO:0000313" key="6">
    <source>
        <dbReference type="Proteomes" id="UP000001645"/>
    </source>
</evidence>
<evidence type="ECO:0000256" key="3">
    <source>
        <dbReference type="ARBA" id="ARBA00022741"/>
    </source>
</evidence>
<dbReference type="GO" id="GO:0004326">
    <property type="term" value="F:tetrahydrofolylpolyglutamate synthase activity"/>
    <property type="evidence" value="ECO:0007669"/>
    <property type="project" value="InterPro"/>
</dbReference>
<dbReference type="PANTHER" id="PTHR11136">
    <property type="entry name" value="FOLYLPOLYGLUTAMATE SYNTHASE-RELATED"/>
    <property type="match status" value="1"/>
</dbReference>
<protein>
    <recommendedName>
        <fullName evidence="7">Folylpoly-gamma-glutamate synthetase</fullName>
    </recommendedName>
</protein>
<evidence type="ECO:0000256" key="1">
    <source>
        <dbReference type="ARBA" id="ARBA00008276"/>
    </source>
</evidence>
<evidence type="ECO:0000256" key="2">
    <source>
        <dbReference type="ARBA" id="ARBA00022598"/>
    </source>
</evidence>
<dbReference type="UniPathway" id="UPA00850"/>
<dbReference type="Proteomes" id="UP000001645">
    <property type="component" value="Chromosome 19"/>
</dbReference>
<organism evidence="5 6">
    <name type="scientific">Meleagris gallopavo</name>
    <name type="common">Wild turkey</name>
    <dbReference type="NCBI Taxonomy" id="9103"/>
    <lineage>
        <taxon>Eukaryota</taxon>
        <taxon>Metazoa</taxon>
        <taxon>Chordata</taxon>
        <taxon>Craniata</taxon>
        <taxon>Vertebrata</taxon>
        <taxon>Euteleostomi</taxon>
        <taxon>Archelosauria</taxon>
        <taxon>Archosauria</taxon>
        <taxon>Dinosauria</taxon>
        <taxon>Saurischia</taxon>
        <taxon>Theropoda</taxon>
        <taxon>Coelurosauria</taxon>
        <taxon>Aves</taxon>
        <taxon>Neognathae</taxon>
        <taxon>Galloanserae</taxon>
        <taxon>Galliformes</taxon>
        <taxon>Phasianidae</taxon>
        <taxon>Meleagridinae</taxon>
        <taxon>Meleagris</taxon>
    </lineage>
</organism>
<evidence type="ECO:0000256" key="4">
    <source>
        <dbReference type="ARBA" id="ARBA00022840"/>
    </source>
</evidence>
<dbReference type="Ensembl" id="ENSMGAT00000022482.1">
    <property type="protein sequence ID" value="ENSMGAP00000020319.1"/>
    <property type="gene ID" value="ENSMGAG00000022597.1"/>
</dbReference>
<reference evidence="5" key="3">
    <citation type="submission" date="2025-09" db="UniProtKB">
        <authorList>
            <consortium name="Ensembl"/>
        </authorList>
    </citation>
    <scope>IDENTIFICATION</scope>
</reference>
<reference evidence="5 6" key="1">
    <citation type="journal article" date="2010" name="PLoS Biol.">
        <title>Multi-platform next-generation sequencing of the domestic turkey (Meleagris gallopavo): genome assembly and analysis.</title>
        <authorList>
            <person name="Dalloul R.A."/>
            <person name="Long J.A."/>
            <person name="Zimin A.V."/>
            <person name="Aslam L."/>
            <person name="Beal K."/>
            <person name="Blomberg L.A."/>
            <person name="Bouffard P."/>
            <person name="Burt D.W."/>
            <person name="Crasta O."/>
            <person name="Crooijmans R.P."/>
            <person name="Cooper K."/>
            <person name="Coulombe R.A."/>
            <person name="De S."/>
            <person name="Delany M.E."/>
            <person name="Dodgson J.B."/>
            <person name="Dong J.J."/>
            <person name="Evans C."/>
            <person name="Frederickson K.M."/>
            <person name="Flicek P."/>
            <person name="Florea L."/>
            <person name="Folkerts O."/>
            <person name="Groenen M.A."/>
            <person name="Harkins T.T."/>
            <person name="Herrero J."/>
            <person name="Hoffmann S."/>
            <person name="Megens H.J."/>
            <person name="Jiang A."/>
            <person name="de Jong P."/>
            <person name="Kaiser P."/>
            <person name="Kim H."/>
            <person name="Kim K.W."/>
            <person name="Kim S."/>
            <person name="Langenberger D."/>
            <person name="Lee M.K."/>
            <person name="Lee T."/>
            <person name="Mane S."/>
            <person name="Marcais G."/>
            <person name="Marz M."/>
            <person name="McElroy A.P."/>
            <person name="Modise T."/>
            <person name="Nefedov M."/>
            <person name="Notredame C."/>
            <person name="Paton I.R."/>
            <person name="Payne W.S."/>
            <person name="Pertea G."/>
            <person name="Prickett D."/>
            <person name="Puiu D."/>
            <person name="Qioa D."/>
            <person name="Raineri E."/>
            <person name="Ruffier M."/>
            <person name="Salzberg S.L."/>
            <person name="Schatz M.C."/>
            <person name="Scheuring C."/>
            <person name="Schmidt C.J."/>
            <person name="Schroeder S."/>
            <person name="Searle S.M."/>
            <person name="Smith E.J."/>
            <person name="Smith J."/>
            <person name="Sonstegard T.S."/>
            <person name="Stadler P.F."/>
            <person name="Tafer H."/>
            <person name="Tu Z.J."/>
            <person name="Van Tassell C.P."/>
            <person name="Vilella A.J."/>
            <person name="Williams K.P."/>
            <person name="Yorke J.A."/>
            <person name="Zhang L."/>
            <person name="Zhang H.B."/>
            <person name="Zhang X."/>
            <person name="Zhang Y."/>
            <person name="Reed K.M."/>
        </authorList>
    </citation>
    <scope>NUCLEOTIDE SEQUENCE [LARGE SCALE GENOMIC DNA]</scope>
</reference>
<reference evidence="5" key="2">
    <citation type="submission" date="2025-08" db="UniProtKB">
        <authorList>
            <consortium name="Ensembl"/>
        </authorList>
    </citation>
    <scope>IDENTIFICATION</scope>
</reference>
<evidence type="ECO:0000313" key="5">
    <source>
        <dbReference type="Ensembl" id="ENSMGAP00000020319.1"/>
    </source>
</evidence>
<dbReference type="GO" id="GO:0005739">
    <property type="term" value="C:mitochondrion"/>
    <property type="evidence" value="ECO:0007669"/>
    <property type="project" value="TreeGrafter"/>
</dbReference>
<dbReference type="SUPFAM" id="SSF53623">
    <property type="entry name" value="MurD-like peptide ligases, catalytic domain"/>
    <property type="match status" value="1"/>
</dbReference>
<comment type="similarity">
    <text evidence="1">Belongs to the folylpolyglutamate synthase family.</text>
</comment>
<proteinExistence type="inferred from homology"/>
<accession>A0A803XLC3</accession>
<dbReference type="InterPro" id="IPR036565">
    <property type="entry name" value="Mur-like_cat_sf"/>
</dbReference>
<sequence>PHEGEGTLVMRWTQGAPGLWQGDCEFPDPPPSQAAASFQDAIRTLNTLQTNASYLEQVKRERGDPRAQLEAMRGFLERSGLQVEDLDRLNIIHVTGTKGKGSACAFTERILRGYGLRTGFYRPSGVASRRLSPSPPKPSRRWCCSARQRVGVSMGIFPPSATIPWGCGFCALCPRILGTKGAVPSLVISPLICLGGPWCQMGVMLTCSPALHLRVAEKGTCLPSGMV</sequence>
<keyword evidence="4" id="KW-0067">ATP-binding</keyword>
<dbReference type="Gene3D" id="3.40.1190.10">
    <property type="entry name" value="Mur-like, catalytic domain"/>
    <property type="match status" value="1"/>
</dbReference>
<evidence type="ECO:0008006" key="7">
    <source>
        <dbReference type="Google" id="ProtNLM"/>
    </source>
</evidence>
<dbReference type="GO" id="GO:0005829">
    <property type="term" value="C:cytosol"/>
    <property type="evidence" value="ECO:0007669"/>
    <property type="project" value="TreeGrafter"/>
</dbReference>
<dbReference type="InParanoid" id="A0A803XLC3"/>
<keyword evidence="6" id="KW-1185">Reference proteome</keyword>
<name>A0A803XLC3_MELGA</name>
<dbReference type="InterPro" id="IPR018109">
    <property type="entry name" value="Folylpolyglutamate_synth_CS"/>
</dbReference>
<keyword evidence="3" id="KW-0547">Nucleotide-binding</keyword>
<dbReference type="PROSITE" id="PS01011">
    <property type="entry name" value="FOLYLPOLYGLU_SYNT_1"/>
    <property type="match status" value="1"/>
</dbReference>
<dbReference type="GeneTree" id="ENSGT00390000016526"/>
<dbReference type="InterPro" id="IPR001645">
    <property type="entry name" value="Folylpolyglutamate_synth"/>
</dbReference>
<keyword evidence="2" id="KW-0436">Ligase</keyword>